<dbReference type="Pfam" id="PF03982">
    <property type="entry name" value="DAGAT"/>
    <property type="match status" value="1"/>
</dbReference>
<evidence type="ECO:0000259" key="4">
    <source>
        <dbReference type="Pfam" id="PF12146"/>
    </source>
</evidence>
<dbReference type="Proteomes" id="UP001293593">
    <property type="component" value="Unassembled WGS sequence"/>
</dbReference>
<dbReference type="GO" id="GO:0019432">
    <property type="term" value="P:triglyceride biosynthetic process"/>
    <property type="evidence" value="ECO:0007669"/>
    <property type="project" value="UniProtKB-ARBA"/>
</dbReference>
<accession>A0AAE1N3L9</accession>
<evidence type="ECO:0000313" key="5">
    <source>
        <dbReference type="EMBL" id="KAK4282207.1"/>
    </source>
</evidence>
<keyword evidence="6" id="KW-1185">Reference proteome</keyword>
<dbReference type="EMBL" id="JAWXYG010000002">
    <property type="protein sequence ID" value="KAK4282207.1"/>
    <property type="molecule type" value="Genomic_DNA"/>
</dbReference>
<dbReference type="SUPFAM" id="SSF53474">
    <property type="entry name" value="alpha/beta-Hydrolases"/>
    <property type="match status" value="1"/>
</dbReference>
<dbReference type="AlphaFoldDB" id="A0AAE1N3L9"/>
<comment type="caution">
    <text evidence="5">The sequence shown here is derived from an EMBL/GenBank/DDBJ whole genome shotgun (WGS) entry which is preliminary data.</text>
</comment>
<dbReference type="GO" id="GO:0016020">
    <property type="term" value="C:membrane"/>
    <property type="evidence" value="ECO:0007669"/>
    <property type="project" value="TreeGrafter"/>
</dbReference>
<sequence length="696" mass="78991">MALPAAFVLPSGCPPWLRCEATSSNGRLRSNRMLNTTWRLAVSVEEASWSTARRIVEKREEAGGMRVERAMVEGGREWPEEERKGWKAYLEEAEKMIRPAGGPPRWFSPSDDALRSNDSPLLLFLPGIDGVGLGLISSHRKLGRLFDIWCLHIPVMDRTPFTELVKIVEETVRSENLRSPKRPIYLVGDSIGACLAMAVAARNPDIDLVLILANPATSFGRSQLQLLTPLLEAMPSQLSPGLPYFLALMAGDPLRMVLDNTLKGLPLQNTTRELTEDLTTLSSFLPVLADILPKETFQWKLEMLKSASSYINSRLHNVKAQTLILCSGRDQLLPSQQEGERLSRLLPNCDIRRFDDSGHFLFMDDNIDLVTIIKKTSRYRRGKHHDYASDFVPPTRKEVEKVLEENRLFNAVSSSVMLSTLEDGTIVKGLAGVPSEGPVLFVGYHMLLGFETVPLVSRFLEEKNILLRGMAHPMLFVKTEMQGFPDISSFDTLRLMGAVPVAPTNFFKLFASKSHILLYPGGVREALHRKGEEYKLFWPEQPEFVRMAARFGAKIVPFGVVGEDDFGQVVFDYEDWMKIPYLRSIIEAGMEQVVRLRTEASGEVANQQMYMPGIIPKFPGRFYFYFGKTFETEGRRHELRDRDKCQELYMQVKSEVERCIAYLKERRETDPYRNIVPRLLYQATHGFTSDVPTFEI</sequence>
<evidence type="ECO:0000256" key="3">
    <source>
        <dbReference type="ARBA" id="ARBA00023315"/>
    </source>
</evidence>
<dbReference type="GO" id="GO:0004144">
    <property type="term" value="F:diacylglycerol O-acyltransferase activity"/>
    <property type="evidence" value="ECO:0007669"/>
    <property type="project" value="UniProtKB-ARBA"/>
</dbReference>
<dbReference type="InterPro" id="IPR007130">
    <property type="entry name" value="DAGAT"/>
</dbReference>
<keyword evidence="3" id="KW-0012">Acyltransferase</keyword>
<dbReference type="Pfam" id="PF12146">
    <property type="entry name" value="Hydrolase_4"/>
    <property type="match status" value="1"/>
</dbReference>
<dbReference type="PANTHER" id="PTHR22753:SF24">
    <property type="entry name" value="ESTERASE_LIPASE_THIOESTERASE FAMILY PROTEIN"/>
    <property type="match status" value="1"/>
</dbReference>
<protein>
    <recommendedName>
        <fullName evidence="4">Serine aminopeptidase S33 domain-containing protein</fullName>
    </recommendedName>
</protein>
<proteinExistence type="inferred from homology"/>
<evidence type="ECO:0000256" key="1">
    <source>
        <dbReference type="ARBA" id="ARBA00005420"/>
    </source>
</evidence>
<evidence type="ECO:0000256" key="2">
    <source>
        <dbReference type="ARBA" id="ARBA00022679"/>
    </source>
</evidence>
<reference evidence="5" key="1">
    <citation type="submission" date="2023-10" db="EMBL/GenBank/DDBJ databases">
        <title>Chromosome-level genome of the transformable northern wattle, Acacia crassicarpa.</title>
        <authorList>
            <person name="Massaro I."/>
            <person name="Sinha N.R."/>
            <person name="Poethig S."/>
            <person name="Leichty A.R."/>
        </authorList>
    </citation>
    <scope>NUCLEOTIDE SEQUENCE</scope>
    <source>
        <strain evidence="5">Acra3RX</strain>
        <tissue evidence="5">Leaf</tissue>
    </source>
</reference>
<dbReference type="Gene3D" id="3.40.50.1820">
    <property type="entry name" value="alpha/beta hydrolase"/>
    <property type="match status" value="1"/>
</dbReference>
<dbReference type="InterPro" id="IPR022742">
    <property type="entry name" value="Hydrolase_4"/>
</dbReference>
<comment type="similarity">
    <text evidence="1">Belongs to the diacylglycerol acyltransferase family.</text>
</comment>
<feature type="domain" description="Serine aminopeptidase S33" evidence="4">
    <location>
        <begin position="161"/>
        <end position="365"/>
    </location>
</feature>
<dbReference type="InterPro" id="IPR029058">
    <property type="entry name" value="AB_hydrolase_fold"/>
</dbReference>
<gene>
    <name evidence="5" type="ORF">QN277_013611</name>
</gene>
<keyword evidence="2" id="KW-0808">Transferase</keyword>
<organism evidence="5 6">
    <name type="scientific">Acacia crassicarpa</name>
    <name type="common">northern wattle</name>
    <dbReference type="NCBI Taxonomy" id="499986"/>
    <lineage>
        <taxon>Eukaryota</taxon>
        <taxon>Viridiplantae</taxon>
        <taxon>Streptophyta</taxon>
        <taxon>Embryophyta</taxon>
        <taxon>Tracheophyta</taxon>
        <taxon>Spermatophyta</taxon>
        <taxon>Magnoliopsida</taxon>
        <taxon>eudicotyledons</taxon>
        <taxon>Gunneridae</taxon>
        <taxon>Pentapetalae</taxon>
        <taxon>rosids</taxon>
        <taxon>fabids</taxon>
        <taxon>Fabales</taxon>
        <taxon>Fabaceae</taxon>
        <taxon>Caesalpinioideae</taxon>
        <taxon>mimosoid clade</taxon>
        <taxon>Acacieae</taxon>
        <taxon>Acacia</taxon>
    </lineage>
</organism>
<dbReference type="PANTHER" id="PTHR22753">
    <property type="entry name" value="TRANSMEMBRANE PROTEIN 68"/>
    <property type="match status" value="1"/>
</dbReference>
<evidence type="ECO:0000313" key="6">
    <source>
        <dbReference type="Proteomes" id="UP001293593"/>
    </source>
</evidence>
<name>A0AAE1N3L9_9FABA</name>
<dbReference type="CDD" id="cd07987">
    <property type="entry name" value="LPLAT_MGAT-like"/>
    <property type="match status" value="1"/>
</dbReference>